<dbReference type="PANTHER" id="PTHR22683">
    <property type="entry name" value="SPORULATION PROTEIN RELATED"/>
    <property type="match status" value="1"/>
</dbReference>
<dbReference type="PROSITE" id="PS50901">
    <property type="entry name" value="FTSK"/>
    <property type="match status" value="1"/>
</dbReference>
<dbReference type="SUPFAM" id="SSF52540">
    <property type="entry name" value="P-loop containing nucleoside triphosphate hydrolases"/>
    <property type="match status" value="1"/>
</dbReference>
<evidence type="ECO:0000256" key="3">
    <source>
        <dbReference type="PROSITE-ProRule" id="PRU00289"/>
    </source>
</evidence>
<evidence type="ECO:0000313" key="6">
    <source>
        <dbReference type="Proteomes" id="UP000185612"/>
    </source>
</evidence>
<evidence type="ECO:0000259" key="4">
    <source>
        <dbReference type="PROSITE" id="PS50901"/>
    </source>
</evidence>
<dbReference type="Proteomes" id="UP000185612">
    <property type="component" value="Unassembled WGS sequence"/>
</dbReference>
<keyword evidence="1 3" id="KW-0547">Nucleotide-binding</keyword>
<dbReference type="InterPro" id="IPR050206">
    <property type="entry name" value="FtsK/SpoIIIE/SftA"/>
</dbReference>
<dbReference type="InterPro" id="IPR002543">
    <property type="entry name" value="FtsK_dom"/>
</dbReference>
<evidence type="ECO:0000256" key="2">
    <source>
        <dbReference type="ARBA" id="ARBA00022840"/>
    </source>
</evidence>
<evidence type="ECO:0000256" key="1">
    <source>
        <dbReference type="ARBA" id="ARBA00022741"/>
    </source>
</evidence>
<protein>
    <recommendedName>
        <fullName evidence="4">FtsK domain-containing protein</fullName>
    </recommendedName>
</protein>
<dbReference type="InParanoid" id="A0A1Q5PTG7"/>
<dbReference type="Pfam" id="PF01580">
    <property type="entry name" value="FtsK_SpoIIIE"/>
    <property type="match status" value="1"/>
</dbReference>
<dbReference type="PANTHER" id="PTHR22683:SF41">
    <property type="entry name" value="DNA TRANSLOCASE FTSK"/>
    <property type="match status" value="1"/>
</dbReference>
<sequence>MSLFPETIALIGEANIWVEETFTNRNSVRFTQWLIQQALSSTHPGELEIWVYDEALCGVAAPFVGVNEGGEQLLRSLNSALELKYALAELRLHLQGVNNVIQGRADNLLGFRKKVGGAVEGFKLIVLATDVTMLDEETLGQLSTLLKVGPSLGVSFIIHAMTLDVNPYLLRLFDLYNVGEKTVSSELFDKEVPWEPDEIEKVIETANLLGRQVATQPVDNVPMTSLQRFSKIWDCSSREGLTFCVGLYGDDVINITIGDEVNQRHNVLVTGAVGQGKSNLISVIIHSLCQRYSPNELKFVLLDFKEGVTLQRFFAEGREDFLPHAMILGMEADRRFGLSVFEHLFAIYKKRMKLFKAVGVQSIREYRMLCPAEKMPRLLVVIDEFQMMFSENDRLAAAIGDLLKKAVRLFRACGIHFLLASQTIGGNPQLMGAEGEGVFAQIPIRIALKNSVAESQATLGMNNTAASRLRSRQAIVNLDYGDISSNKKCAIAYADEEYLLPWRKRWWLSAEDVVPPYVFDGEKQQILNLNKIRRSEHPHAYFGVRVDVSGRVQLSELRPEVGRNIALFGSSQAPKTFVALVASLLMSTSGSLRVTCLNFAEANGIWCTALASLQNVVPENVDFEVVASSLCESVLESLALNVQNRNCMSSRHLIIGAGMDRLRNNLAFSELAKNGADKGCHFVGWWFKYESFLEHVGFGGGAAFDIRAIAGLDTQSARRVFDDPLLDWEPQNNRMMVWDLVSMPEPAYVIPYTEICSVR</sequence>
<comment type="caution">
    <text evidence="5">The sequence shown here is derived from an EMBL/GenBank/DDBJ whole genome shotgun (WGS) entry which is preliminary data.</text>
</comment>
<reference evidence="6" key="1">
    <citation type="submission" date="2016-12" db="EMBL/GenBank/DDBJ databases">
        <authorList>
            <person name="Meng X."/>
        </authorList>
    </citation>
    <scope>NUCLEOTIDE SEQUENCE [LARGE SCALE GENOMIC DNA]</scope>
    <source>
        <strain evidence="6">DSM 20732</strain>
    </source>
</reference>
<dbReference type="Gene3D" id="3.40.50.300">
    <property type="entry name" value="P-loop containing nucleotide triphosphate hydrolases"/>
    <property type="match status" value="1"/>
</dbReference>
<dbReference type="EMBL" id="MQVS01000014">
    <property type="protein sequence ID" value="OKL50868.1"/>
    <property type="molecule type" value="Genomic_DNA"/>
</dbReference>
<organism evidence="5 6">
    <name type="scientific">Buchananella hordeovulneris</name>
    <dbReference type="NCBI Taxonomy" id="52770"/>
    <lineage>
        <taxon>Bacteria</taxon>
        <taxon>Bacillati</taxon>
        <taxon>Actinomycetota</taxon>
        <taxon>Actinomycetes</taxon>
        <taxon>Actinomycetales</taxon>
        <taxon>Actinomycetaceae</taxon>
        <taxon>Buchananella</taxon>
    </lineage>
</organism>
<keyword evidence="2 3" id="KW-0067">ATP-binding</keyword>
<name>A0A1Q5PTG7_9ACTO</name>
<dbReference type="GO" id="GO:0005524">
    <property type="term" value="F:ATP binding"/>
    <property type="evidence" value="ECO:0007669"/>
    <property type="project" value="UniProtKB-UniRule"/>
</dbReference>
<dbReference type="GO" id="GO:0003677">
    <property type="term" value="F:DNA binding"/>
    <property type="evidence" value="ECO:0007669"/>
    <property type="project" value="InterPro"/>
</dbReference>
<gene>
    <name evidence="5" type="ORF">BSZ40_10545</name>
</gene>
<accession>A0A1Q5PTG7</accession>
<evidence type="ECO:0000313" key="5">
    <source>
        <dbReference type="EMBL" id="OKL50868.1"/>
    </source>
</evidence>
<keyword evidence="6" id="KW-1185">Reference proteome</keyword>
<feature type="domain" description="FtsK" evidence="4">
    <location>
        <begin position="249"/>
        <end position="457"/>
    </location>
</feature>
<feature type="binding site" evidence="3">
    <location>
        <begin position="271"/>
        <end position="278"/>
    </location>
    <ligand>
        <name>ATP</name>
        <dbReference type="ChEBI" id="CHEBI:30616"/>
    </ligand>
</feature>
<dbReference type="STRING" id="52770.BSZ40_10545"/>
<proteinExistence type="predicted"/>
<dbReference type="AlphaFoldDB" id="A0A1Q5PTG7"/>
<dbReference type="InterPro" id="IPR027417">
    <property type="entry name" value="P-loop_NTPase"/>
</dbReference>